<dbReference type="AlphaFoldDB" id="A0A4Q6XWR3"/>
<comment type="caution">
    <text evidence="2">The sequence shown here is derived from an EMBL/GenBank/DDBJ whole genome shotgun (WGS) entry which is preliminary data.</text>
</comment>
<organism evidence="2 3">
    <name type="scientific">Sphingobacterium corticibacterium</name>
    <dbReference type="NCBI Taxonomy" id="2484746"/>
    <lineage>
        <taxon>Bacteria</taxon>
        <taxon>Pseudomonadati</taxon>
        <taxon>Bacteroidota</taxon>
        <taxon>Sphingobacteriia</taxon>
        <taxon>Sphingobacteriales</taxon>
        <taxon>Sphingobacteriaceae</taxon>
        <taxon>Sphingobacterium</taxon>
    </lineage>
</organism>
<reference evidence="2 3" key="1">
    <citation type="submission" date="2019-02" db="EMBL/GenBank/DDBJ databases">
        <authorList>
            <person name="Li Y."/>
        </authorList>
    </citation>
    <scope>NUCLEOTIDE SEQUENCE [LARGE SCALE GENOMIC DNA]</scope>
    <source>
        <strain evidence="2 3">30C10-4-7</strain>
    </source>
</reference>
<evidence type="ECO:0000256" key="1">
    <source>
        <dbReference type="SAM" id="SignalP"/>
    </source>
</evidence>
<protein>
    <recommendedName>
        <fullName evidence="4">Thioredoxin domain-containing protein</fullName>
    </recommendedName>
</protein>
<accession>A0A4Q6XWR3</accession>
<keyword evidence="3" id="KW-1185">Reference proteome</keyword>
<proteinExistence type="predicted"/>
<gene>
    <name evidence="2" type="ORF">EWE74_05130</name>
</gene>
<keyword evidence="1" id="KW-0732">Signal</keyword>
<evidence type="ECO:0008006" key="4">
    <source>
        <dbReference type="Google" id="ProtNLM"/>
    </source>
</evidence>
<evidence type="ECO:0000313" key="2">
    <source>
        <dbReference type="EMBL" id="RZF62192.1"/>
    </source>
</evidence>
<dbReference type="InterPro" id="IPR036249">
    <property type="entry name" value="Thioredoxin-like_sf"/>
</dbReference>
<name>A0A4Q6XWR3_9SPHI</name>
<feature type="chain" id="PRO_5020682965" description="Thioredoxin domain-containing protein" evidence="1">
    <location>
        <begin position="24"/>
        <end position="424"/>
    </location>
</feature>
<dbReference type="Gene3D" id="3.40.30.10">
    <property type="entry name" value="Glutaredoxin"/>
    <property type="match status" value="1"/>
</dbReference>
<sequence length="424" mass="48379">MKRIIFWVYITLTLCGTANVTFGQDKNTENMEPLTVGDVLPPLPIMELMHYDAENFDMLTLQERLVIFDFFHTSCVNCILSFPKLDSLKRHFGNKLDIIIVTSESKDKMERFYQNNAFLKNKQLKMPTIYADTILSKYFPHQAVPHSAWIYGGEVKAVTYADFIDGPTIQRVLDGEKIDVPVKNDFLTGISTAVPEVDALSLGSVKLSGFRHDKPMFDGIHTEHDANGIFQSYFYNVETLGIFKALSAKIETPTFLLTPERIVWNVDSIGRYRYEEGGNGQNRWLYENAISYHRMDGNDIPEAERVKVIWQDIENFLGIDVYWGTREMDCLVIREVTPQESRDSTTGQTVEGTGVLAFLLDYSGRYPPVVDEVKNKVKMVIGSYNDLEELNSAIRAYGIEVVPARRTIRVLHVEERARTKRGDG</sequence>
<dbReference type="Proteomes" id="UP000292855">
    <property type="component" value="Unassembled WGS sequence"/>
</dbReference>
<dbReference type="OrthoDB" id="793244at2"/>
<dbReference type="EMBL" id="SGIT01000001">
    <property type="protein sequence ID" value="RZF62192.1"/>
    <property type="molecule type" value="Genomic_DNA"/>
</dbReference>
<dbReference type="SUPFAM" id="SSF52833">
    <property type="entry name" value="Thioredoxin-like"/>
    <property type="match status" value="1"/>
</dbReference>
<feature type="signal peptide" evidence="1">
    <location>
        <begin position="1"/>
        <end position="23"/>
    </location>
</feature>
<dbReference type="RefSeq" id="WP_130140421.1">
    <property type="nucleotide sequence ID" value="NZ_SGIT01000001.1"/>
</dbReference>
<evidence type="ECO:0000313" key="3">
    <source>
        <dbReference type="Proteomes" id="UP000292855"/>
    </source>
</evidence>